<evidence type="ECO:0000256" key="2">
    <source>
        <dbReference type="ARBA" id="ARBA00022679"/>
    </source>
</evidence>
<dbReference type="Proteomes" id="UP000608513">
    <property type="component" value="Unassembled WGS sequence"/>
</dbReference>
<keyword evidence="7" id="KW-0687">Ribonucleoprotein</keyword>
<dbReference type="EMBL" id="JACORT010000010">
    <property type="protein sequence ID" value="MBC5785323.1"/>
    <property type="molecule type" value="Genomic_DNA"/>
</dbReference>
<protein>
    <submittedName>
        <fullName evidence="7">50S ribosomal protein L3 N(5)-glutamine methyltransferase</fullName>
        <ecNumber evidence="7">2.1.1.298</ecNumber>
    </submittedName>
</protein>
<feature type="domain" description="Methyltransferase small" evidence="5">
    <location>
        <begin position="278"/>
        <end position="360"/>
    </location>
</feature>
<proteinExistence type="predicted"/>
<dbReference type="PANTHER" id="PTHR47806:SF1">
    <property type="entry name" value="RIBOSOMAL PROTEIN UL3 GLUTAMINE METHYLTRANSFERASE"/>
    <property type="match status" value="1"/>
</dbReference>
<name>A0A923SDH3_9BURK</name>
<organism evidence="7 8">
    <name type="scientific">Ramlibacter cellulosilyticus</name>
    <dbReference type="NCBI Taxonomy" id="2764187"/>
    <lineage>
        <taxon>Bacteria</taxon>
        <taxon>Pseudomonadati</taxon>
        <taxon>Pseudomonadota</taxon>
        <taxon>Betaproteobacteria</taxon>
        <taxon>Burkholderiales</taxon>
        <taxon>Comamonadaceae</taxon>
        <taxon>Ramlibacter</taxon>
    </lineage>
</organism>
<evidence type="ECO:0000259" key="5">
    <source>
        <dbReference type="Pfam" id="PF05175"/>
    </source>
</evidence>
<dbReference type="InterPro" id="IPR029063">
    <property type="entry name" value="SAM-dependent_MTases_sf"/>
</dbReference>
<feature type="compositionally biased region" description="Basic residues" evidence="4">
    <location>
        <begin position="101"/>
        <end position="112"/>
    </location>
</feature>
<reference evidence="7" key="1">
    <citation type="submission" date="2020-08" db="EMBL/GenBank/DDBJ databases">
        <title>Ramlibacter sp. USB13 16S ribosomal RNA gene genome sequencing and assembly.</title>
        <authorList>
            <person name="Kang M."/>
        </authorList>
    </citation>
    <scope>NUCLEOTIDE SEQUENCE</scope>
    <source>
        <strain evidence="7">USB13</strain>
    </source>
</reference>
<dbReference type="GO" id="GO:0005829">
    <property type="term" value="C:cytosol"/>
    <property type="evidence" value="ECO:0007669"/>
    <property type="project" value="TreeGrafter"/>
</dbReference>
<accession>A0A923SDH3</accession>
<evidence type="ECO:0000256" key="4">
    <source>
        <dbReference type="SAM" id="MobiDB-lite"/>
    </source>
</evidence>
<dbReference type="InterPro" id="IPR002052">
    <property type="entry name" value="DNA_methylase_N6_adenine_CS"/>
</dbReference>
<keyword evidence="1 7" id="KW-0489">Methyltransferase</keyword>
<evidence type="ECO:0000313" key="8">
    <source>
        <dbReference type="Proteomes" id="UP000608513"/>
    </source>
</evidence>
<dbReference type="Pfam" id="PF17827">
    <property type="entry name" value="PrmC_N"/>
    <property type="match status" value="1"/>
</dbReference>
<keyword evidence="2 7" id="KW-0808">Transferase</keyword>
<dbReference type="PROSITE" id="PS00092">
    <property type="entry name" value="N6_MTASE"/>
    <property type="match status" value="1"/>
</dbReference>
<feature type="compositionally biased region" description="Basic and acidic residues" evidence="4">
    <location>
        <begin position="17"/>
        <end position="47"/>
    </location>
</feature>
<dbReference type="GO" id="GO:0005840">
    <property type="term" value="C:ribosome"/>
    <property type="evidence" value="ECO:0007669"/>
    <property type="project" value="UniProtKB-KW"/>
</dbReference>
<keyword evidence="7" id="KW-0689">Ribosomal protein</keyword>
<feature type="compositionally biased region" description="Basic and acidic residues" evidence="4">
    <location>
        <begin position="67"/>
        <end position="80"/>
    </location>
</feature>
<dbReference type="EC" id="2.1.1.298" evidence="7"/>
<dbReference type="InterPro" id="IPR004556">
    <property type="entry name" value="HemK-like"/>
</dbReference>
<dbReference type="AlphaFoldDB" id="A0A923SDH3"/>
<dbReference type="NCBIfam" id="TIGR03533">
    <property type="entry name" value="L3_gln_methyl"/>
    <property type="match status" value="1"/>
</dbReference>
<feature type="compositionally biased region" description="Basic and acidic residues" evidence="4">
    <location>
        <begin position="118"/>
        <end position="135"/>
    </location>
</feature>
<dbReference type="CDD" id="cd02440">
    <property type="entry name" value="AdoMet_MTases"/>
    <property type="match status" value="1"/>
</dbReference>
<dbReference type="Gene3D" id="1.10.8.10">
    <property type="entry name" value="DNA helicase RuvA subunit, C-terminal domain"/>
    <property type="match status" value="1"/>
</dbReference>
<feature type="region of interest" description="Disordered" evidence="4">
    <location>
        <begin position="1"/>
        <end position="153"/>
    </location>
</feature>
<feature type="domain" description="Release factor glutamine methyltransferase N-terminal" evidence="6">
    <location>
        <begin position="181"/>
        <end position="239"/>
    </location>
</feature>
<dbReference type="NCBIfam" id="TIGR00536">
    <property type="entry name" value="hemK_fam"/>
    <property type="match status" value="1"/>
</dbReference>
<keyword evidence="3" id="KW-0949">S-adenosyl-L-methionine</keyword>
<evidence type="ECO:0000259" key="6">
    <source>
        <dbReference type="Pfam" id="PF17827"/>
    </source>
</evidence>
<dbReference type="GO" id="GO:0036009">
    <property type="term" value="F:protein-glutamine N-methyltransferase activity"/>
    <property type="evidence" value="ECO:0007669"/>
    <property type="project" value="InterPro"/>
</dbReference>
<dbReference type="Gene3D" id="3.40.50.150">
    <property type="entry name" value="Vaccinia Virus protein VP39"/>
    <property type="match status" value="1"/>
</dbReference>
<dbReference type="PANTHER" id="PTHR47806">
    <property type="entry name" value="50S RIBOSOMAL PROTEIN L3 GLUTAMINE METHYLTRANSFERASE"/>
    <property type="match status" value="1"/>
</dbReference>
<comment type="caution">
    <text evidence="7">The sequence shown here is derived from an EMBL/GenBank/DDBJ whole genome shotgun (WGS) entry which is preliminary data.</text>
</comment>
<evidence type="ECO:0000256" key="1">
    <source>
        <dbReference type="ARBA" id="ARBA00022603"/>
    </source>
</evidence>
<evidence type="ECO:0000256" key="3">
    <source>
        <dbReference type="ARBA" id="ARBA00022691"/>
    </source>
</evidence>
<evidence type="ECO:0000313" key="7">
    <source>
        <dbReference type="EMBL" id="MBC5785323.1"/>
    </source>
</evidence>
<dbReference type="GO" id="GO:0032259">
    <property type="term" value="P:methylation"/>
    <property type="evidence" value="ECO:0007669"/>
    <property type="project" value="UniProtKB-KW"/>
</dbReference>
<dbReference type="InterPro" id="IPR007848">
    <property type="entry name" value="Small_mtfrase_dom"/>
</dbReference>
<sequence>MGQGQRLLPADQLPDQQHPRRDGGGQHHPEPRGDRLQLPVRQREHRGGTAAAGARDPGPPRPGLRAAVDRRRPAFPDHARRAGGRRAGGDPAGHGAGDRALHHRRHQRRALHLPHLPAGDRVRPHQRQHPQDRRARAGRRPRAAEGHLPRRAGTPGRAVKLIALVEELAAQLEAAGVSFGHGTTNAFDEAVWLVLWHLGLPLDELDLHAERELRHEEQLAARELLHKRIATRKPAAYLTREAWLQGVPFYVDERSIVPRSFIAELLADGTIDPWLSERTRRVLDLCTGNGSLAVLAAMAYPDVSVEAADISPEALEVARINVEKHGLQQRIRLVQSDGLAALPGPYDLVLCNPPYVNARSMAQLPEEYRAEPELALAGGADGMDFVRALLRDLPSRLGADGVLVLEIGNERENFEAAFPGLEAVWLETSAGAEQVLLLTAEALRG</sequence>
<dbReference type="InterPro" id="IPR017127">
    <property type="entry name" value="Ribosome_uL3_MTase"/>
</dbReference>
<gene>
    <name evidence="7" type="primary">prmB</name>
    <name evidence="7" type="ORF">H8N03_20415</name>
</gene>
<dbReference type="Pfam" id="PF05175">
    <property type="entry name" value="MTS"/>
    <property type="match status" value="1"/>
</dbReference>
<keyword evidence="8" id="KW-1185">Reference proteome</keyword>
<dbReference type="SUPFAM" id="SSF53335">
    <property type="entry name" value="S-adenosyl-L-methionine-dependent methyltransferases"/>
    <property type="match status" value="1"/>
</dbReference>
<dbReference type="GO" id="GO:0003676">
    <property type="term" value="F:nucleic acid binding"/>
    <property type="evidence" value="ECO:0007669"/>
    <property type="project" value="InterPro"/>
</dbReference>
<dbReference type="InterPro" id="IPR040758">
    <property type="entry name" value="PrmC_N"/>
</dbReference>